<reference evidence="6 7" key="1">
    <citation type="submission" date="2019-09" db="EMBL/GenBank/DDBJ databases">
        <title>Bird 10,000 Genomes (B10K) Project - Family phase.</title>
        <authorList>
            <person name="Zhang G."/>
        </authorList>
    </citation>
    <scope>NUCLEOTIDE SEQUENCE [LARGE SCALE GENOMIC DNA]</scope>
    <source>
        <strain evidence="6">B10K-DU-012-80</strain>
    </source>
</reference>
<dbReference type="GO" id="GO:0016874">
    <property type="term" value="F:ligase activity"/>
    <property type="evidence" value="ECO:0007669"/>
    <property type="project" value="UniProtKB-KW"/>
</dbReference>
<feature type="domain" description="B box-type" evidence="5">
    <location>
        <begin position="27"/>
        <end position="68"/>
    </location>
</feature>
<dbReference type="GO" id="GO:0008270">
    <property type="term" value="F:zinc ion binding"/>
    <property type="evidence" value="ECO:0007669"/>
    <property type="project" value="UniProtKB-KW"/>
</dbReference>
<feature type="compositionally biased region" description="Acidic residues" evidence="4">
    <location>
        <begin position="21"/>
        <end position="31"/>
    </location>
</feature>
<keyword evidence="2" id="KW-0862">Zinc</keyword>
<evidence type="ECO:0000256" key="3">
    <source>
        <dbReference type="PROSITE-ProRule" id="PRU00024"/>
    </source>
</evidence>
<keyword evidence="6" id="KW-0436">Ligase</keyword>
<name>A0A7K4Y443_BUCAB</name>
<comment type="caution">
    <text evidence="6">The sequence shown here is derived from an EMBL/GenBank/DDBJ whole genome shotgun (WGS) entry which is preliminary data.</text>
</comment>
<accession>A0A7K4Y443</accession>
<dbReference type="PROSITE" id="PS50119">
    <property type="entry name" value="ZF_BBOX"/>
    <property type="match status" value="1"/>
</dbReference>
<keyword evidence="7" id="KW-1185">Reference proteome</keyword>
<evidence type="ECO:0000313" key="6">
    <source>
        <dbReference type="EMBL" id="NWR53820.1"/>
    </source>
</evidence>
<dbReference type="InterPro" id="IPR000315">
    <property type="entry name" value="Znf_B-box"/>
</dbReference>
<dbReference type="InterPro" id="IPR050143">
    <property type="entry name" value="TRIM/RBCC"/>
</dbReference>
<evidence type="ECO:0000256" key="2">
    <source>
        <dbReference type="ARBA" id="ARBA00022833"/>
    </source>
</evidence>
<feature type="non-terminal residue" evidence="6">
    <location>
        <position position="1"/>
    </location>
</feature>
<sequence length="105" mass="12058">ARLLEVAKRLGLRAAGGETAAAEEEEEEEEGSERHQEPLKVFCKDDETFLCRVCRESRAHRAHEVLPVPEAVCQYKGEIEARLQVLKDTREKLLGSREVELRRSW</sequence>
<feature type="region of interest" description="Disordered" evidence="4">
    <location>
        <begin position="14"/>
        <end position="37"/>
    </location>
</feature>
<dbReference type="SMART" id="SM00336">
    <property type="entry name" value="BBOX"/>
    <property type="match status" value="1"/>
</dbReference>
<dbReference type="Gene3D" id="3.30.160.60">
    <property type="entry name" value="Classic Zinc Finger"/>
    <property type="match status" value="1"/>
</dbReference>
<evidence type="ECO:0000259" key="5">
    <source>
        <dbReference type="PROSITE" id="PS50119"/>
    </source>
</evidence>
<dbReference type="EMBL" id="VYZL01000016">
    <property type="protein sequence ID" value="NWR53820.1"/>
    <property type="molecule type" value="Genomic_DNA"/>
</dbReference>
<dbReference type="OrthoDB" id="9049620at2759"/>
<evidence type="ECO:0000256" key="1">
    <source>
        <dbReference type="ARBA" id="ARBA00022771"/>
    </source>
</evidence>
<organism evidence="6 7">
    <name type="scientific">Bucorvus abyssinicus</name>
    <name type="common">Northern ground-hornbill</name>
    <name type="synonym">Abyssinian ground-hornbill</name>
    <dbReference type="NCBI Taxonomy" id="153643"/>
    <lineage>
        <taxon>Eukaryota</taxon>
        <taxon>Metazoa</taxon>
        <taxon>Chordata</taxon>
        <taxon>Craniata</taxon>
        <taxon>Vertebrata</taxon>
        <taxon>Euteleostomi</taxon>
        <taxon>Archelosauria</taxon>
        <taxon>Archosauria</taxon>
        <taxon>Dinosauria</taxon>
        <taxon>Saurischia</taxon>
        <taxon>Theropoda</taxon>
        <taxon>Coelurosauria</taxon>
        <taxon>Aves</taxon>
        <taxon>Neognathae</taxon>
        <taxon>Neoaves</taxon>
        <taxon>Telluraves</taxon>
        <taxon>Coraciimorphae</taxon>
        <taxon>Bucerotiformes</taxon>
        <taxon>Bucorvidae</taxon>
        <taxon>Bucorvus</taxon>
    </lineage>
</organism>
<gene>
    <name evidence="6" type="primary">Trim17</name>
    <name evidence="6" type="ORF">BUCABY_R15961</name>
</gene>
<dbReference type="SUPFAM" id="SSF57845">
    <property type="entry name" value="B-box zinc-binding domain"/>
    <property type="match status" value="1"/>
</dbReference>
<dbReference type="Pfam" id="PF00643">
    <property type="entry name" value="zf-B_box"/>
    <property type="match status" value="1"/>
</dbReference>
<protein>
    <submittedName>
        <fullName evidence="6">TRI17 ligase</fullName>
    </submittedName>
</protein>
<keyword evidence="1 3" id="KW-0863">Zinc-finger</keyword>
<keyword evidence="1 3" id="KW-0479">Metal-binding</keyword>
<evidence type="ECO:0000313" key="7">
    <source>
        <dbReference type="Proteomes" id="UP000551127"/>
    </source>
</evidence>
<feature type="non-terminal residue" evidence="6">
    <location>
        <position position="105"/>
    </location>
</feature>
<dbReference type="Proteomes" id="UP000551127">
    <property type="component" value="Unassembled WGS sequence"/>
</dbReference>
<proteinExistence type="predicted"/>
<dbReference type="AlphaFoldDB" id="A0A7K4Y443"/>
<evidence type="ECO:0000256" key="4">
    <source>
        <dbReference type="SAM" id="MobiDB-lite"/>
    </source>
</evidence>
<dbReference type="PANTHER" id="PTHR24103">
    <property type="entry name" value="E3 UBIQUITIN-PROTEIN LIGASE TRIM"/>
    <property type="match status" value="1"/>
</dbReference>